<evidence type="ECO:0000256" key="1">
    <source>
        <dbReference type="SAM" id="MobiDB-lite"/>
    </source>
</evidence>
<feature type="compositionally biased region" description="Basic and acidic residues" evidence="1">
    <location>
        <begin position="231"/>
        <end position="244"/>
    </location>
</feature>
<dbReference type="HOGENOM" id="CLU_359421_0_0_1"/>
<dbReference type="InParanoid" id="J9DPU3"/>
<gene>
    <name evidence="2" type="ORF">EDEG_01243</name>
</gene>
<accession>J9DPU3</accession>
<sequence>MTNQNIEDIIKDVVTNIDNPHMCQQQFHIDKWVEIYNYTRSDTEKLKLLQLMFYKNIGDFYQFKYIEMSRYFQRKGFSEASLYLLGKAVSKKVHNLSCIKNELSSAKKLMTTKMPEKRLSDQEIYKMIHPKKLYLWGKEWVEKPNRYFYDFKIFFDFKTRSFLSKFEKLSSEIRKRRTKTSNNSIVSKRETFGFNLTGLICDESENNNNSKMDYRENALDEIANMFNESASTEKEDSNSRDFNKPKISQKRRSFIKKMSCDSDLRKIIHDVPSFEKNVFPKTRNEEKNFIVEDAKDDIFKAESLPKQKAETEVKTSQFELSQNQENEKVRKQIKMMKNNSKNENISENICAFQNNLNVKTQKNQYATSPIKYRTEKNNCVQKENNKFSKTVEIKQTLQKYNSNEHKNFTTNFNTNKKIAISIDSNIFNTEFDFTKSRKTLNIKTNEENTKIKNCSDKKNDFVRNNVESHMASKTNLSDIKFEVINKNENKRLDFSSKDKIFDRNTSKTTEKNISSENLHQSKISPKDIKNNKINAVDSSQICEFEEFTTKIAIKECIELGNFIYMIRELLTDDIYIIKQLSASNEGGVSITTREFCIQKIGSLTLNINEIQQKIKNIENFKNCFPNPIKKCKNNEAYYFIFQNYKYVSLRQILMFFIQEYGTVEEELLVFYYVKICNILLELSENNIFLVNLIESQILIDKDFNVTLANFNFFHKNNTAPSDYEILNRLLDYTEVDKFNYVSLIDVFDRGVLKKLTNDLNQIDFNELFNKQRMLILENS</sequence>
<dbReference type="Pfam" id="PF17014">
    <property type="entry name" value="Mad3_BUB1_I_2"/>
    <property type="match status" value="1"/>
</dbReference>
<dbReference type="SUPFAM" id="SSF56112">
    <property type="entry name" value="Protein kinase-like (PK-like)"/>
    <property type="match status" value="1"/>
</dbReference>
<dbReference type="InterPro" id="IPR011009">
    <property type="entry name" value="Kinase-like_dom_sf"/>
</dbReference>
<keyword evidence="3" id="KW-1185">Reference proteome</keyword>
<protein>
    <submittedName>
        <fullName evidence="2">Uncharacterized protein</fullName>
    </submittedName>
</protein>
<feature type="region of interest" description="Disordered" evidence="1">
    <location>
        <begin position="229"/>
        <end position="250"/>
    </location>
</feature>
<dbReference type="AlphaFoldDB" id="J9DPU3"/>
<evidence type="ECO:0000313" key="2">
    <source>
        <dbReference type="EMBL" id="EJW04560.1"/>
    </source>
</evidence>
<dbReference type="VEuPathDB" id="MicrosporidiaDB:EDEG_01243"/>
<name>J9DPU3_EDHAE</name>
<dbReference type="OrthoDB" id="2192347at2759"/>
<proteinExistence type="predicted"/>
<dbReference type="Proteomes" id="UP000003163">
    <property type="component" value="Unassembled WGS sequence"/>
</dbReference>
<organism evidence="2 3">
    <name type="scientific">Edhazardia aedis (strain USNM 41457)</name>
    <name type="common">Microsporidian parasite</name>
    <dbReference type="NCBI Taxonomy" id="1003232"/>
    <lineage>
        <taxon>Eukaryota</taxon>
        <taxon>Fungi</taxon>
        <taxon>Fungi incertae sedis</taxon>
        <taxon>Microsporidia</taxon>
        <taxon>Edhazardia</taxon>
    </lineage>
</organism>
<dbReference type="InterPro" id="IPR031522">
    <property type="entry name" value="Mad3_Bub1_I_2"/>
</dbReference>
<reference evidence="2 3" key="1">
    <citation type="submission" date="2011-08" db="EMBL/GenBank/DDBJ databases">
        <authorList>
            <person name="Liu Z.J."/>
            <person name="Shi F.L."/>
            <person name="Lu J.Q."/>
            <person name="Li M."/>
            <person name="Wang Z.L."/>
        </authorList>
    </citation>
    <scope>NUCLEOTIDE SEQUENCE [LARGE SCALE GENOMIC DNA]</scope>
    <source>
        <strain evidence="2 3">USNM 41457</strain>
    </source>
</reference>
<evidence type="ECO:0000313" key="3">
    <source>
        <dbReference type="Proteomes" id="UP000003163"/>
    </source>
</evidence>
<comment type="caution">
    <text evidence="2">The sequence shown here is derived from an EMBL/GenBank/DDBJ whole genome shotgun (WGS) entry which is preliminary data.</text>
</comment>
<reference evidence="3" key="2">
    <citation type="submission" date="2015-07" db="EMBL/GenBank/DDBJ databases">
        <title>Contrasting host-pathogen interactions and genome evolution in two generalist and specialist microsporidian pathogens of mosquitoes.</title>
        <authorList>
            <consortium name="The Broad Institute Genomics Platform"/>
            <consortium name="The Broad Institute Genome Sequencing Center for Infectious Disease"/>
            <person name="Cuomo C.A."/>
            <person name="Sanscrainte N.D."/>
            <person name="Goldberg J.M."/>
            <person name="Heiman D."/>
            <person name="Young S."/>
            <person name="Zeng Q."/>
            <person name="Becnel J.J."/>
            <person name="Birren B.W."/>
        </authorList>
    </citation>
    <scope>NUCLEOTIDE SEQUENCE [LARGE SCALE GENOMIC DNA]</scope>
    <source>
        <strain evidence="3">USNM 41457</strain>
    </source>
</reference>
<dbReference type="EMBL" id="AFBI03000017">
    <property type="protein sequence ID" value="EJW04560.1"/>
    <property type="molecule type" value="Genomic_DNA"/>
</dbReference>